<dbReference type="NCBIfam" id="TIGR01595">
    <property type="entry name" value="cas_CT1132"/>
    <property type="match status" value="1"/>
</dbReference>
<comment type="caution">
    <text evidence="2">The sequence shown here is derived from an EMBL/GenBank/DDBJ whole genome shotgun (WGS) entry which is preliminary data.</text>
</comment>
<dbReference type="InterPro" id="IPR006482">
    <property type="entry name" value="Cas7_Csh2/Csh2"/>
</dbReference>
<dbReference type="GO" id="GO:0043571">
    <property type="term" value="P:maintenance of CRISPR repeat elements"/>
    <property type="evidence" value="ECO:0007669"/>
    <property type="project" value="InterPro"/>
</dbReference>
<gene>
    <name evidence="2" type="primary">cas7c</name>
    <name evidence="2" type="ORF">IAC79_02245</name>
</gene>
<dbReference type="Proteomes" id="UP000886845">
    <property type="component" value="Unassembled WGS sequence"/>
</dbReference>
<proteinExistence type="predicted"/>
<dbReference type="InterPro" id="IPR013418">
    <property type="entry name" value="CRISPR-assoc_prot_Cas7/Csd2"/>
</dbReference>
<dbReference type="Pfam" id="PF05107">
    <property type="entry name" value="Cas_Cas7"/>
    <property type="match status" value="1"/>
</dbReference>
<accession>A0A9D1T200</accession>
<sequence length="316" mass="34830">MSDPIKNRYDFVLLFDVLDGNPNGDPDAGNLPRIDPETGHGLVTDVCLKRKIRNRIQLAQANKPGYDIFIQEKAILNNVMVATGTEHPDPADPSQILPELGTPDSAKGDAKAKGVQDRTTRMCETFFDIRAFGAVLTTKPKAKNKLDYTGGQVRGPIQFTFARSVDPIVTLEHAITRMAVATEEEAEKQSGDNRTMGRKNTVPYGLYAAHGFIVPSFAARTGFSEEDLNVFWNAVKMMFVDDPSAARGTMTVRRLIVFKHDSALGNAQAAELFERVTVKRKDETKPAREYADYEVTVDDKDLPAGITLVPESELGK</sequence>
<reference evidence="2" key="2">
    <citation type="journal article" date="2021" name="PeerJ">
        <title>Extensive microbial diversity within the chicken gut microbiome revealed by metagenomics and culture.</title>
        <authorList>
            <person name="Gilroy R."/>
            <person name="Ravi A."/>
            <person name="Getino M."/>
            <person name="Pursley I."/>
            <person name="Horton D.L."/>
            <person name="Alikhan N.F."/>
            <person name="Baker D."/>
            <person name="Gharbi K."/>
            <person name="Hall N."/>
            <person name="Watson M."/>
            <person name="Adriaenssens E.M."/>
            <person name="Foster-Nyarko E."/>
            <person name="Jarju S."/>
            <person name="Secka A."/>
            <person name="Antonio M."/>
            <person name="Oren A."/>
            <person name="Chaudhuri R.R."/>
            <person name="La Ragione R."/>
            <person name="Hildebrand F."/>
            <person name="Pallen M.J."/>
        </authorList>
    </citation>
    <scope>NUCLEOTIDE SEQUENCE</scope>
    <source>
        <strain evidence="2">35461</strain>
    </source>
</reference>
<organism evidence="2 3">
    <name type="scientific">Candidatus Spyradenecus faecavium</name>
    <dbReference type="NCBI Taxonomy" id="2840947"/>
    <lineage>
        <taxon>Bacteria</taxon>
        <taxon>Pseudomonadati</taxon>
        <taxon>Lentisphaerota</taxon>
        <taxon>Lentisphaeria</taxon>
        <taxon>Lentisphaerales</taxon>
        <taxon>Lentisphaeraceae</taxon>
        <taxon>Lentisphaeraceae incertae sedis</taxon>
        <taxon>Candidatus Spyradenecus</taxon>
    </lineage>
</organism>
<reference evidence="2" key="1">
    <citation type="submission" date="2020-10" db="EMBL/GenBank/DDBJ databases">
        <authorList>
            <person name="Gilroy R."/>
        </authorList>
    </citation>
    <scope>NUCLEOTIDE SEQUENCE</scope>
    <source>
        <strain evidence="2">35461</strain>
    </source>
</reference>
<evidence type="ECO:0000256" key="1">
    <source>
        <dbReference type="SAM" id="MobiDB-lite"/>
    </source>
</evidence>
<dbReference type="AlphaFoldDB" id="A0A9D1T200"/>
<protein>
    <submittedName>
        <fullName evidence="2">Type I-C CRISPR-associated protein Cas7/Csd2</fullName>
    </submittedName>
</protein>
<feature type="region of interest" description="Disordered" evidence="1">
    <location>
        <begin position="85"/>
        <end position="115"/>
    </location>
</feature>
<dbReference type="NCBIfam" id="TIGR02589">
    <property type="entry name" value="cas_Csd2"/>
    <property type="match status" value="1"/>
</dbReference>
<dbReference type="EMBL" id="DVOR01000070">
    <property type="protein sequence ID" value="HIV08920.1"/>
    <property type="molecule type" value="Genomic_DNA"/>
</dbReference>
<evidence type="ECO:0000313" key="3">
    <source>
        <dbReference type="Proteomes" id="UP000886845"/>
    </source>
</evidence>
<name>A0A9D1T200_9BACT</name>
<evidence type="ECO:0000313" key="2">
    <source>
        <dbReference type="EMBL" id="HIV08920.1"/>
    </source>
</evidence>
<feature type="compositionally biased region" description="Basic and acidic residues" evidence="1">
    <location>
        <begin position="106"/>
        <end position="115"/>
    </location>
</feature>